<protein>
    <submittedName>
        <fullName evidence="3">CPBP family intramembrane metalloprotease</fullName>
    </submittedName>
</protein>
<feature type="transmembrane region" description="Helical" evidence="1">
    <location>
        <begin position="173"/>
        <end position="191"/>
    </location>
</feature>
<dbReference type="InterPro" id="IPR003675">
    <property type="entry name" value="Rce1/LyrA-like_dom"/>
</dbReference>
<keyword evidence="3" id="KW-0482">Metalloprotease</keyword>
<dbReference type="EMBL" id="CP074694">
    <property type="protein sequence ID" value="QVL34676.1"/>
    <property type="molecule type" value="Genomic_DNA"/>
</dbReference>
<gene>
    <name evidence="3" type="ORF">KIH39_12435</name>
</gene>
<dbReference type="GO" id="GO:0008237">
    <property type="term" value="F:metallopeptidase activity"/>
    <property type="evidence" value="ECO:0007669"/>
    <property type="project" value="UniProtKB-KW"/>
</dbReference>
<dbReference type="GO" id="GO:0004175">
    <property type="term" value="F:endopeptidase activity"/>
    <property type="evidence" value="ECO:0007669"/>
    <property type="project" value="UniProtKB-ARBA"/>
</dbReference>
<name>A0A8E6F0L6_9BACT</name>
<keyword evidence="3" id="KW-0378">Hydrolase</keyword>
<sequence>MWSYLRSTHHPWPCLLFLLPLLVAYEFGVFYLGGAQADAMRNGADSWIRWGLQYFGVREFLAAPILILAVFLLWTFFKWSERPEDTLGIIFTMIFESIGYGLGLWCISQAFVPFLQSLGVTLGVQIHLTDESLARLVTFIGAGIYEETIFRLLLLNALVLILKFVFIPRVFAMFLAAVISSILFAAAHHIGEYGEQTINKAYFLFRVTAGLYFAAIYWIRGFGVAVGAHAMYDVMVGIPWKVTE</sequence>
<keyword evidence="1" id="KW-0472">Membrane</keyword>
<feature type="transmembrane region" description="Helical" evidence="1">
    <location>
        <begin position="61"/>
        <end position="77"/>
    </location>
</feature>
<dbReference type="Proteomes" id="UP000676194">
    <property type="component" value="Chromosome"/>
</dbReference>
<proteinExistence type="predicted"/>
<dbReference type="Pfam" id="PF02517">
    <property type="entry name" value="Rce1-like"/>
    <property type="match status" value="1"/>
</dbReference>
<keyword evidence="1" id="KW-1133">Transmembrane helix</keyword>
<feature type="transmembrane region" description="Helical" evidence="1">
    <location>
        <begin position="211"/>
        <end position="232"/>
    </location>
</feature>
<evidence type="ECO:0000259" key="2">
    <source>
        <dbReference type="Pfam" id="PF02517"/>
    </source>
</evidence>
<reference evidence="3" key="1">
    <citation type="submission" date="2021-05" db="EMBL/GenBank/DDBJ databases">
        <title>Complete genome sequence of the cellulolytic planctomycete Telmatocola sphagniphila SP2T and characterization of the first cellulase from planctomycetes.</title>
        <authorList>
            <person name="Rakitin A.L."/>
            <person name="Beletsky A.V."/>
            <person name="Naumoff D.G."/>
            <person name="Kulichevskaya I.S."/>
            <person name="Mardanov A.V."/>
            <person name="Ravin N.V."/>
            <person name="Dedysh S.N."/>
        </authorList>
    </citation>
    <scope>NUCLEOTIDE SEQUENCE</scope>
    <source>
        <strain evidence="3">SP2T</strain>
    </source>
</reference>
<keyword evidence="3" id="KW-0645">Protease</keyword>
<dbReference type="AlphaFoldDB" id="A0A8E6F0L6"/>
<evidence type="ECO:0000313" key="3">
    <source>
        <dbReference type="EMBL" id="QVL34676.1"/>
    </source>
</evidence>
<feature type="domain" description="CAAX prenyl protease 2/Lysostaphin resistance protein A-like" evidence="2">
    <location>
        <begin position="134"/>
        <end position="235"/>
    </location>
</feature>
<accession>A0A8E6F0L6</accession>
<organism evidence="3 4">
    <name type="scientific">Telmatocola sphagniphila</name>
    <dbReference type="NCBI Taxonomy" id="1123043"/>
    <lineage>
        <taxon>Bacteria</taxon>
        <taxon>Pseudomonadati</taxon>
        <taxon>Planctomycetota</taxon>
        <taxon>Planctomycetia</taxon>
        <taxon>Gemmatales</taxon>
        <taxon>Gemmataceae</taxon>
    </lineage>
</organism>
<feature type="transmembrane region" description="Helical" evidence="1">
    <location>
        <begin position="89"/>
        <end position="112"/>
    </location>
</feature>
<evidence type="ECO:0000313" key="4">
    <source>
        <dbReference type="Proteomes" id="UP000676194"/>
    </source>
</evidence>
<evidence type="ECO:0000256" key="1">
    <source>
        <dbReference type="SAM" id="Phobius"/>
    </source>
</evidence>
<dbReference type="RefSeq" id="WP_213499893.1">
    <property type="nucleotide sequence ID" value="NZ_CP074694.1"/>
</dbReference>
<dbReference type="KEGG" id="tsph:KIH39_12435"/>
<keyword evidence="1" id="KW-0812">Transmembrane</keyword>
<keyword evidence="4" id="KW-1185">Reference proteome</keyword>
<dbReference type="GO" id="GO:0080120">
    <property type="term" value="P:CAAX-box protein maturation"/>
    <property type="evidence" value="ECO:0007669"/>
    <property type="project" value="UniProtKB-ARBA"/>
</dbReference>